<gene>
    <name evidence="8" type="ordered locus">KLTH0G06490g</name>
</gene>
<evidence type="ECO:0000256" key="4">
    <source>
        <dbReference type="ARBA" id="ARBA00022989"/>
    </source>
</evidence>
<dbReference type="Pfam" id="PF01569">
    <property type="entry name" value="PAP2"/>
    <property type="match status" value="1"/>
</dbReference>
<evidence type="ECO:0000256" key="3">
    <source>
        <dbReference type="ARBA" id="ARBA00022692"/>
    </source>
</evidence>
<feature type="transmembrane region" description="Helical" evidence="6">
    <location>
        <begin position="72"/>
        <end position="92"/>
    </location>
</feature>
<feature type="domain" description="Phosphatidic acid phosphatase type 2/haloperoxidase" evidence="7">
    <location>
        <begin position="106"/>
        <end position="248"/>
    </location>
</feature>
<dbReference type="KEGG" id="lth:KLTH0G06490g"/>
<dbReference type="Proteomes" id="UP000002036">
    <property type="component" value="Chromosome G"/>
</dbReference>
<dbReference type="FunCoup" id="C5DM72">
    <property type="interactions" value="245"/>
</dbReference>
<dbReference type="InterPro" id="IPR043216">
    <property type="entry name" value="PAP-like"/>
</dbReference>
<dbReference type="PANTHER" id="PTHR10165:SF35">
    <property type="entry name" value="RE23632P"/>
    <property type="match status" value="1"/>
</dbReference>
<evidence type="ECO:0000259" key="7">
    <source>
        <dbReference type="SMART" id="SM00014"/>
    </source>
</evidence>
<dbReference type="STRING" id="559295.C5DM72"/>
<keyword evidence="5 6" id="KW-0472">Membrane</keyword>
<organism evidence="8 9">
    <name type="scientific">Lachancea thermotolerans (strain ATCC 56472 / CBS 6340 / NRRL Y-8284)</name>
    <name type="common">Yeast</name>
    <name type="synonym">Kluyveromyces thermotolerans</name>
    <dbReference type="NCBI Taxonomy" id="559295"/>
    <lineage>
        <taxon>Eukaryota</taxon>
        <taxon>Fungi</taxon>
        <taxon>Dikarya</taxon>
        <taxon>Ascomycota</taxon>
        <taxon>Saccharomycotina</taxon>
        <taxon>Saccharomycetes</taxon>
        <taxon>Saccharomycetales</taxon>
        <taxon>Saccharomycetaceae</taxon>
        <taxon>Lachancea</taxon>
    </lineage>
</organism>
<dbReference type="PANTHER" id="PTHR10165">
    <property type="entry name" value="LIPID PHOSPHATE PHOSPHATASE"/>
    <property type="match status" value="1"/>
</dbReference>
<dbReference type="eggNOG" id="KOG3030">
    <property type="taxonomic scope" value="Eukaryota"/>
</dbReference>
<dbReference type="GO" id="GO:0008195">
    <property type="term" value="F:phosphatidate phosphatase activity"/>
    <property type="evidence" value="ECO:0007669"/>
    <property type="project" value="TreeGrafter"/>
</dbReference>
<evidence type="ECO:0000256" key="2">
    <source>
        <dbReference type="ARBA" id="ARBA00008816"/>
    </source>
</evidence>
<dbReference type="CDD" id="cd03390">
    <property type="entry name" value="PAP2_containing_1_like"/>
    <property type="match status" value="1"/>
</dbReference>
<keyword evidence="3 6" id="KW-0812">Transmembrane</keyword>
<dbReference type="EMBL" id="CU928171">
    <property type="protein sequence ID" value="CAR24883.1"/>
    <property type="molecule type" value="Genomic_DNA"/>
</dbReference>
<comment type="subcellular location">
    <subcellularLocation>
        <location evidence="1">Membrane</location>
        <topology evidence="1">Multi-pass membrane protein</topology>
    </subcellularLocation>
</comment>
<dbReference type="OrthoDB" id="10030083at2759"/>
<dbReference type="Gene3D" id="1.20.144.10">
    <property type="entry name" value="Phosphatidic acid phosphatase type 2/haloperoxidase"/>
    <property type="match status" value="1"/>
</dbReference>
<dbReference type="RefSeq" id="XP_002555320.1">
    <property type="nucleotide sequence ID" value="XM_002555274.1"/>
</dbReference>
<dbReference type="InterPro" id="IPR036938">
    <property type="entry name" value="PAP2/HPO_sf"/>
</dbReference>
<dbReference type="SMART" id="SM00014">
    <property type="entry name" value="acidPPc"/>
    <property type="match status" value="1"/>
</dbReference>
<protein>
    <submittedName>
        <fullName evidence="8">KLTH0G06490p</fullName>
    </submittedName>
</protein>
<dbReference type="AlphaFoldDB" id="C5DM72"/>
<comment type="similarity">
    <text evidence="2">Belongs to the PA-phosphatase related phosphoesterase family.</text>
</comment>
<evidence type="ECO:0000256" key="6">
    <source>
        <dbReference type="SAM" id="Phobius"/>
    </source>
</evidence>
<dbReference type="GO" id="GO:0046839">
    <property type="term" value="P:phospholipid dephosphorylation"/>
    <property type="evidence" value="ECO:0007669"/>
    <property type="project" value="TreeGrafter"/>
</dbReference>
<dbReference type="InterPro" id="IPR000326">
    <property type="entry name" value="PAP2/HPO"/>
</dbReference>
<evidence type="ECO:0000313" key="8">
    <source>
        <dbReference type="EMBL" id="CAR24883.1"/>
    </source>
</evidence>
<dbReference type="InParanoid" id="C5DM72"/>
<feature type="transmembrane region" description="Helical" evidence="6">
    <location>
        <begin position="24"/>
        <end position="43"/>
    </location>
</feature>
<dbReference type="GO" id="GO:0016020">
    <property type="term" value="C:membrane"/>
    <property type="evidence" value="ECO:0007669"/>
    <property type="project" value="UniProtKB-SubCell"/>
</dbReference>
<evidence type="ECO:0000256" key="5">
    <source>
        <dbReference type="ARBA" id="ARBA00023136"/>
    </source>
</evidence>
<name>C5DM72_LACTC</name>
<keyword evidence="9" id="KW-1185">Reference proteome</keyword>
<keyword evidence="4 6" id="KW-1133">Transmembrane helix</keyword>
<feature type="transmembrane region" description="Helical" evidence="6">
    <location>
        <begin position="99"/>
        <end position="119"/>
    </location>
</feature>
<evidence type="ECO:0000313" key="9">
    <source>
        <dbReference type="Proteomes" id="UP000002036"/>
    </source>
</evidence>
<dbReference type="OMA" id="WFSYRRY"/>
<evidence type="ECO:0000256" key="1">
    <source>
        <dbReference type="ARBA" id="ARBA00004141"/>
    </source>
</evidence>
<dbReference type="GO" id="GO:0006644">
    <property type="term" value="P:phospholipid metabolic process"/>
    <property type="evidence" value="ECO:0007669"/>
    <property type="project" value="InterPro"/>
</dbReference>
<reference evidence="8 9" key="1">
    <citation type="journal article" date="2009" name="Genome Res.">
        <title>Comparative genomics of protoploid Saccharomycetaceae.</title>
        <authorList>
            <consortium name="The Genolevures Consortium"/>
            <person name="Souciet J.-L."/>
            <person name="Dujon B."/>
            <person name="Gaillardin C."/>
            <person name="Johnston M."/>
            <person name="Baret P.V."/>
            <person name="Cliften P."/>
            <person name="Sherman D.J."/>
            <person name="Weissenbach J."/>
            <person name="Westhof E."/>
            <person name="Wincker P."/>
            <person name="Jubin C."/>
            <person name="Poulain J."/>
            <person name="Barbe V."/>
            <person name="Segurens B."/>
            <person name="Artiguenave F."/>
            <person name="Anthouard V."/>
            <person name="Vacherie B."/>
            <person name="Val M.-E."/>
            <person name="Fulton R.S."/>
            <person name="Minx P."/>
            <person name="Wilson R."/>
            <person name="Durrens P."/>
            <person name="Jean G."/>
            <person name="Marck C."/>
            <person name="Martin T."/>
            <person name="Nikolski M."/>
            <person name="Rolland T."/>
            <person name="Seret M.-L."/>
            <person name="Casaregola S."/>
            <person name="Despons L."/>
            <person name="Fairhead C."/>
            <person name="Fischer G."/>
            <person name="Lafontaine I."/>
            <person name="Leh V."/>
            <person name="Lemaire M."/>
            <person name="de Montigny J."/>
            <person name="Neuveglise C."/>
            <person name="Thierry A."/>
            <person name="Blanc-Lenfle I."/>
            <person name="Bleykasten C."/>
            <person name="Diffels J."/>
            <person name="Fritsch E."/>
            <person name="Frangeul L."/>
            <person name="Goeffon A."/>
            <person name="Jauniaux N."/>
            <person name="Kachouri-Lafond R."/>
            <person name="Payen C."/>
            <person name="Potier S."/>
            <person name="Pribylova L."/>
            <person name="Ozanne C."/>
            <person name="Richard G.-F."/>
            <person name="Sacerdot C."/>
            <person name="Straub M.-L."/>
            <person name="Talla E."/>
        </authorList>
    </citation>
    <scope>NUCLEOTIDE SEQUENCE [LARGE SCALE GENOMIC DNA]</scope>
    <source>
        <strain evidence="9">ATCC 56472 / CBS 6340 / NRRL Y-8284</strain>
    </source>
</reference>
<accession>C5DM72</accession>
<sequence>MGVNRLTFGMERVSRYAVLRKWKISDALLCVLFFLINIPIYHADPFQRQFYVNDPTLSHPHATTQRVNENALLAYSLALPAIVIIVVTLLIADPKHKVYLLYVSLLGLILSWTFTSLLTDYLKNWIGRPRPDFIARCKPKKGTPLDTLVTAADVCMTKNLPRLMDGFRSTPSGHSSESFAGLGYLYLWLSGQLLTENPKVGYWRSIVAYGPLIGAATIAISRTEDYRHHFVDVLLGSLIGLVIAYKTYFRNFPALSSEIPFKPLLDDSDVSLEAFHAINEVQDEEATPLREA</sequence>
<dbReference type="HOGENOM" id="CLU_021458_6_1_1"/>
<proteinExistence type="inferred from homology"/>
<dbReference type="GeneID" id="8293588"/>
<dbReference type="SUPFAM" id="SSF48317">
    <property type="entry name" value="Acid phosphatase/Vanadium-dependent haloperoxidase"/>
    <property type="match status" value="1"/>
</dbReference>